<dbReference type="InterPro" id="IPR013324">
    <property type="entry name" value="RNA_pol_sigma_r3/r4-like"/>
</dbReference>
<dbReference type="InterPro" id="IPR036388">
    <property type="entry name" value="WH-like_DNA-bd_sf"/>
</dbReference>
<evidence type="ECO:0000256" key="5">
    <source>
        <dbReference type="ARBA" id="ARBA00023163"/>
    </source>
</evidence>
<proteinExistence type="inferred from homology"/>
<feature type="domain" description="RNA polymerase sigma factor 70 region 4 type 2" evidence="7">
    <location>
        <begin position="108"/>
        <end position="155"/>
    </location>
</feature>
<dbReference type="CDD" id="cd06171">
    <property type="entry name" value="Sigma70_r4"/>
    <property type="match status" value="1"/>
</dbReference>
<dbReference type="RefSeq" id="WP_152649476.1">
    <property type="nucleotide sequence ID" value="NZ_BBRC01000002.1"/>
</dbReference>
<evidence type="ECO:0000256" key="3">
    <source>
        <dbReference type="ARBA" id="ARBA00023082"/>
    </source>
</evidence>
<dbReference type="OrthoDB" id="3688906at2"/>
<evidence type="ECO:0000256" key="4">
    <source>
        <dbReference type="ARBA" id="ARBA00023125"/>
    </source>
</evidence>
<dbReference type="InterPro" id="IPR007627">
    <property type="entry name" value="RNA_pol_sigma70_r2"/>
</dbReference>
<dbReference type="SUPFAM" id="SSF88946">
    <property type="entry name" value="Sigma2 domain of RNA polymerase sigma factors"/>
    <property type="match status" value="1"/>
</dbReference>
<comment type="similarity">
    <text evidence="1">Belongs to the sigma-70 factor family. ECF subfamily.</text>
</comment>
<dbReference type="GO" id="GO:0016987">
    <property type="term" value="F:sigma factor activity"/>
    <property type="evidence" value="ECO:0007669"/>
    <property type="project" value="UniProtKB-KW"/>
</dbReference>
<feature type="domain" description="RNA polymerase sigma-70 region 2" evidence="6">
    <location>
        <begin position="13"/>
        <end position="76"/>
    </location>
</feature>
<organism evidence="8 9">
    <name type="scientific">Demequina lutea</name>
    <dbReference type="NCBI Taxonomy" id="431489"/>
    <lineage>
        <taxon>Bacteria</taxon>
        <taxon>Bacillati</taxon>
        <taxon>Actinomycetota</taxon>
        <taxon>Actinomycetes</taxon>
        <taxon>Micrococcales</taxon>
        <taxon>Demequinaceae</taxon>
        <taxon>Demequina</taxon>
    </lineage>
</organism>
<dbReference type="InterPro" id="IPR013249">
    <property type="entry name" value="RNA_pol_sigma70_r4_t2"/>
</dbReference>
<keyword evidence="2" id="KW-0805">Transcription regulation</keyword>
<dbReference type="InterPro" id="IPR014284">
    <property type="entry name" value="RNA_pol_sigma-70_dom"/>
</dbReference>
<evidence type="ECO:0000259" key="7">
    <source>
        <dbReference type="Pfam" id="PF08281"/>
    </source>
</evidence>
<dbReference type="Pfam" id="PF04542">
    <property type="entry name" value="Sigma70_r2"/>
    <property type="match status" value="1"/>
</dbReference>
<gene>
    <name evidence="8" type="ORF">BKA03_002644</name>
</gene>
<keyword evidence="3" id="KW-0731">Sigma factor</keyword>
<comment type="caution">
    <text evidence="8">The sequence shown here is derived from an EMBL/GenBank/DDBJ whole genome shotgun (WGS) entry which is preliminary data.</text>
</comment>
<evidence type="ECO:0000256" key="1">
    <source>
        <dbReference type="ARBA" id="ARBA00010641"/>
    </source>
</evidence>
<name>A0A7Z0CL93_9MICO</name>
<dbReference type="NCBIfam" id="TIGR02937">
    <property type="entry name" value="sigma70-ECF"/>
    <property type="match status" value="1"/>
</dbReference>
<evidence type="ECO:0000313" key="9">
    <source>
        <dbReference type="Proteomes" id="UP000547973"/>
    </source>
</evidence>
<dbReference type="AlphaFoldDB" id="A0A7Z0CL93"/>
<protein>
    <submittedName>
        <fullName evidence="8">RNA polymerase sigma factor (Sigma-70 family)</fullName>
    </submittedName>
</protein>
<dbReference type="PANTHER" id="PTHR43133">
    <property type="entry name" value="RNA POLYMERASE ECF-TYPE SIGMA FACTO"/>
    <property type="match status" value="1"/>
</dbReference>
<dbReference type="Proteomes" id="UP000547973">
    <property type="component" value="Unassembled WGS sequence"/>
</dbReference>
<dbReference type="SUPFAM" id="SSF88659">
    <property type="entry name" value="Sigma3 and sigma4 domains of RNA polymerase sigma factors"/>
    <property type="match status" value="1"/>
</dbReference>
<dbReference type="EMBL" id="JACBZO010000001">
    <property type="protein sequence ID" value="NYI42525.1"/>
    <property type="molecule type" value="Genomic_DNA"/>
</dbReference>
<sequence>MSEWETMARALMAERHPRLLARARMLVPSLAEAEDLVQDALIATFSKRRGFASLAQAEQYVRRAIVTTHLNAAKRGARERQRWASVGSADVVPDHAAEVAGEADVAGILHGLAPRVRACIVLRYLEDLSIADTARVLGLSDGAVKRYVSDGLRELNGRLGTQATVADVVVARVDVRPGGVA</sequence>
<keyword evidence="5" id="KW-0804">Transcription</keyword>
<evidence type="ECO:0000256" key="2">
    <source>
        <dbReference type="ARBA" id="ARBA00023015"/>
    </source>
</evidence>
<reference evidence="8 9" key="1">
    <citation type="submission" date="2020-07" db="EMBL/GenBank/DDBJ databases">
        <title>Sequencing the genomes of 1000 actinobacteria strains.</title>
        <authorList>
            <person name="Klenk H.-P."/>
        </authorList>
    </citation>
    <scope>NUCLEOTIDE SEQUENCE [LARGE SCALE GENOMIC DNA]</scope>
    <source>
        <strain evidence="8 9">DSM 19970</strain>
    </source>
</reference>
<keyword evidence="9" id="KW-1185">Reference proteome</keyword>
<dbReference type="Gene3D" id="1.10.10.10">
    <property type="entry name" value="Winged helix-like DNA-binding domain superfamily/Winged helix DNA-binding domain"/>
    <property type="match status" value="1"/>
</dbReference>
<evidence type="ECO:0000313" key="8">
    <source>
        <dbReference type="EMBL" id="NYI42525.1"/>
    </source>
</evidence>
<dbReference type="GO" id="GO:0003677">
    <property type="term" value="F:DNA binding"/>
    <property type="evidence" value="ECO:0007669"/>
    <property type="project" value="UniProtKB-KW"/>
</dbReference>
<dbReference type="InterPro" id="IPR013325">
    <property type="entry name" value="RNA_pol_sigma_r2"/>
</dbReference>
<evidence type="ECO:0000259" key="6">
    <source>
        <dbReference type="Pfam" id="PF04542"/>
    </source>
</evidence>
<dbReference type="Gene3D" id="1.10.1740.10">
    <property type="match status" value="1"/>
</dbReference>
<keyword evidence="4" id="KW-0238">DNA-binding</keyword>
<dbReference type="GO" id="GO:0006352">
    <property type="term" value="P:DNA-templated transcription initiation"/>
    <property type="evidence" value="ECO:0007669"/>
    <property type="project" value="InterPro"/>
</dbReference>
<dbReference type="PANTHER" id="PTHR43133:SF50">
    <property type="entry name" value="ECF RNA POLYMERASE SIGMA FACTOR SIGM"/>
    <property type="match status" value="1"/>
</dbReference>
<dbReference type="Pfam" id="PF08281">
    <property type="entry name" value="Sigma70_r4_2"/>
    <property type="match status" value="1"/>
</dbReference>
<accession>A0A7Z0CL93</accession>
<dbReference type="InterPro" id="IPR039425">
    <property type="entry name" value="RNA_pol_sigma-70-like"/>
</dbReference>